<dbReference type="AlphaFoldDB" id="A0A0A9FFX3"/>
<feature type="signal peptide" evidence="1">
    <location>
        <begin position="1"/>
        <end position="15"/>
    </location>
</feature>
<evidence type="ECO:0000313" key="2">
    <source>
        <dbReference type="EMBL" id="JAE11960.1"/>
    </source>
</evidence>
<evidence type="ECO:0000256" key="1">
    <source>
        <dbReference type="SAM" id="SignalP"/>
    </source>
</evidence>
<sequence length="33" mass="3733">MSFVFVCNCCYCHVPLLIMLELLVAPCQDCRAP</sequence>
<reference evidence="2" key="2">
    <citation type="journal article" date="2015" name="Data Brief">
        <title>Shoot transcriptome of the giant reed, Arundo donax.</title>
        <authorList>
            <person name="Barrero R.A."/>
            <person name="Guerrero F.D."/>
            <person name="Moolhuijzen P."/>
            <person name="Goolsby J.A."/>
            <person name="Tidwell J."/>
            <person name="Bellgard S.E."/>
            <person name="Bellgard M.I."/>
        </authorList>
    </citation>
    <scope>NUCLEOTIDE SEQUENCE</scope>
    <source>
        <tissue evidence="2">Shoot tissue taken approximately 20 cm above the soil surface</tissue>
    </source>
</reference>
<protein>
    <submittedName>
        <fullName evidence="2">Uncharacterized protein</fullName>
    </submittedName>
</protein>
<keyword evidence="1" id="KW-0732">Signal</keyword>
<dbReference type="EMBL" id="GBRH01185936">
    <property type="protein sequence ID" value="JAE11960.1"/>
    <property type="molecule type" value="Transcribed_RNA"/>
</dbReference>
<feature type="chain" id="PRO_5013130793" evidence="1">
    <location>
        <begin position="16"/>
        <end position="33"/>
    </location>
</feature>
<accession>A0A0A9FFX3</accession>
<name>A0A0A9FFX3_ARUDO</name>
<reference evidence="2" key="1">
    <citation type="submission" date="2014-09" db="EMBL/GenBank/DDBJ databases">
        <authorList>
            <person name="Magalhaes I.L.F."/>
            <person name="Oliveira U."/>
            <person name="Santos F.R."/>
            <person name="Vidigal T.H.D.A."/>
            <person name="Brescovit A.D."/>
            <person name="Santos A.J."/>
        </authorList>
    </citation>
    <scope>NUCLEOTIDE SEQUENCE</scope>
    <source>
        <tissue evidence="2">Shoot tissue taken approximately 20 cm above the soil surface</tissue>
    </source>
</reference>
<organism evidence="2">
    <name type="scientific">Arundo donax</name>
    <name type="common">Giant reed</name>
    <name type="synonym">Donax arundinaceus</name>
    <dbReference type="NCBI Taxonomy" id="35708"/>
    <lineage>
        <taxon>Eukaryota</taxon>
        <taxon>Viridiplantae</taxon>
        <taxon>Streptophyta</taxon>
        <taxon>Embryophyta</taxon>
        <taxon>Tracheophyta</taxon>
        <taxon>Spermatophyta</taxon>
        <taxon>Magnoliopsida</taxon>
        <taxon>Liliopsida</taxon>
        <taxon>Poales</taxon>
        <taxon>Poaceae</taxon>
        <taxon>PACMAD clade</taxon>
        <taxon>Arundinoideae</taxon>
        <taxon>Arundineae</taxon>
        <taxon>Arundo</taxon>
    </lineage>
</organism>
<proteinExistence type="predicted"/>